<dbReference type="InterPro" id="IPR001075">
    <property type="entry name" value="NIF_FeS_clus_asmbl_NifU_C"/>
</dbReference>
<evidence type="ECO:0000256" key="1">
    <source>
        <dbReference type="ARBA" id="ARBA00006420"/>
    </source>
</evidence>
<evidence type="ECO:0000313" key="4">
    <source>
        <dbReference type="Proteomes" id="UP000315496"/>
    </source>
</evidence>
<protein>
    <submittedName>
        <fullName evidence="3">Nfu</fullName>
    </submittedName>
</protein>
<comment type="similarity">
    <text evidence="1">Belongs to the NifU family.</text>
</comment>
<sequence length="198" mass="21509">MLGPVTPRASLSPLLRRLLITAAKEKRPRTYGLKFDASIPTTELSKVTDQLKGIPGIKAITLTNTGGSLRLRSDSYWPSVKQQVERVLYERFDPDTPHTPEELQAAIAQIQKTSTGLHAIELAAALLLRAAINPYLARDGGSCTLHSVENTPKGVVVHLNLHGNCSGCPSSSQTMKGFVIKQFKKYLPTVTDVVAHDA</sequence>
<dbReference type="AlphaFoldDB" id="A0A4Z1T3D4"/>
<evidence type="ECO:0000313" key="3">
    <source>
        <dbReference type="EMBL" id="TNJ26911.1"/>
    </source>
</evidence>
<dbReference type="Gene3D" id="3.30.300.130">
    <property type="entry name" value="Fe-S cluster assembly (FSCA)"/>
    <property type="match status" value="1"/>
</dbReference>
<dbReference type="InterPro" id="IPR034904">
    <property type="entry name" value="FSCA_dom_sf"/>
</dbReference>
<dbReference type="OrthoDB" id="565552at2759"/>
<name>A0A4Z1T3D4_GIAMU</name>
<keyword evidence="4" id="KW-1185">Reference proteome</keyword>
<organism evidence="3 4">
    <name type="scientific">Giardia muris</name>
    <dbReference type="NCBI Taxonomy" id="5742"/>
    <lineage>
        <taxon>Eukaryota</taxon>
        <taxon>Metamonada</taxon>
        <taxon>Diplomonadida</taxon>
        <taxon>Hexamitidae</taxon>
        <taxon>Giardiinae</taxon>
        <taxon>Giardia</taxon>
    </lineage>
</organism>
<gene>
    <name evidence="3" type="ORF">GMRT_12117</name>
</gene>
<dbReference type="PANTHER" id="PTHR11178:SF1">
    <property type="entry name" value="NFU1 IRON-SULFUR CLUSTER SCAFFOLD HOMOLOG, MITOCHONDRIAL"/>
    <property type="match status" value="1"/>
</dbReference>
<dbReference type="Pfam" id="PF01106">
    <property type="entry name" value="NifU"/>
    <property type="match status" value="1"/>
</dbReference>
<dbReference type="VEuPathDB" id="GiardiaDB:GMRT_12117"/>
<reference evidence="3 4" key="1">
    <citation type="submission" date="2019-05" db="EMBL/GenBank/DDBJ databases">
        <title>The compact genome of Giardia muris reveals important steps in the evolution of intestinal protozoan parasites.</title>
        <authorList>
            <person name="Xu F."/>
            <person name="Jimenez-Gonzalez A."/>
            <person name="Einarsson E."/>
            <person name="Astvaldsson A."/>
            <person name="Peirasmaki D."/>
            <person name="Eckmann L."/>
            <person name="Andersson J.O."/>
            <person name="Svard S.G."/>
            <person name="Jerlstrom-Hultqvist J."/>
        </authorList>
    </citation>
    <scope>NUCLEOTIDE SEQUENCE [LARGE SCALE GENOMIC DNA]</scope>
    <source>
        <strain evidence="3 4">Roberts-Thomson</strain>
    </source>
</reference>
<comment type="caution">
    <text evidence="3">The sequence shown here is derived from an EMBL/GenBank/DDBJ whole genome shotgun (WGS) entry which is preliminary data.</text>
</comment>
<accession>A0A4Z1T3D4</accession>
<feature type="domain" description="NIF system FeS cluster assembly NifU C-terminal" evidence="2">
    <location>
        <begin position="128"/>
        <end position="194"/>
    </location>
</feature>
<dbReference type="GO" id="GO:0016226">
    <property type="term" value="P:iron-sulfur cluster assembly"/>
    <property type="evidence" value="ECO:0007669"/>
    <property type="project" value="InterPro"/>
</dbReference>
<dbReference type="Proteomes" id="UP000315496">
    <property type="component" value="Chromosome 4"/>
</dbReference>
<dbReference type="GO" id="GO:0005506">
    <property type="term" value="F:iron ion binding"/>
    <property type="evidence" value="ECO:0007669"/>
    <property type="project" value="InterPro"/>
</dbReference>
<evidence type="ECO:0000259" key="2">
    <source>
        <dbReference type="Pfam" id="PF01106"/>
    </source>
</evidence>
<dbReference type="EMBL" id="VDLU01000004">
    <property type="protein sequence ID" value="TNJ26911.1"/>
    <property type="molecule type" value="Genomic_DNA"/>
</dbReference>
<dbReference type="GO" id="GO:0051536">
    <property type="term" value="F:iron-sulfur cluster binding"/>
    <property type="evidence" value="ECO:0007669"/>
    <property type="project" value="InterPro"/>
</dbReference>
<dbReference type="PANTHER" id="PTHR11178">
    <property type="entry name" value="IRON-SULFUR CLUSTER SCAFFOLD PROTEIN NFU-RELATED"/>
    <property type="match status" value="1"/>
</dbReference>
<proteinExistence type="inferred from homology"/>
<dbReference type="SUPFAM" id="SSF117916">
    <property type="entry name" value="Fe-S cluster assembly (FSCA) domain-like"/>
    <property type="match status" value="1"/>
</dbReference>